<feature type="signal peptide" evidence="7">
    <location>
        <begin position="1"/>
        <end position="25"/>
    </location>
</feature>
<dbReference type="InterPro" id="IPR009056">
    <property type="entry name" value="Cyt_c-like_dom"/>
</dbReference>
<keyword evidence="3 6" id="KW-0479">Metal-binding</keyword>
<keyword evidence="5 6" id="KW-0408">Iron</keyword>
<evidence type="ECO:0000256" key="3">
    <source>
        <dbReference type="ARBA" id="ARBA00022723"/>
    </source>
</evidence>
<protein>
    <submittedName>
        <fullName evidence="9">Cytochrome C</fullName>
    </submittedName>
</protein>
<reference evidence="9 10" key="1">
    <citation type="submission" date="2018-09" db="EMBL/GenBank/DDBJ databases">
        <title>Complete genome sequence of Cupriavidus oxalaticus T2, a bacterium capable of phenol tolerance and degradation.</title>
        <authorList>
            <person name="Yan J."/>
        </authorList>
    </citation>
    <scope>NUCLEOTIDE SEQUENCE [LARGE SCALE GENOMIC DNA]</scope>
    <source>
        <strain evidence="9 10">T2</strain>
        <plasmid evidence="9 10">unnamed1</plasmid>
    </source>
</reference>
<dbReference type="InterPro" id="IPR036909">
    <property type="entry name" value="Cyt_c-like_dom_sf"/>
</dbReference>
<dbReference type="SUPFAM" id="SSF46626">
    <property type="entry name" value="Cytochrome c"/>
    <property type="match status" value="1"/>
</dbReference>
<name>A0A5P3VUP8_9BURK</name>
<evidence type="ECO:0000259" key="8">
    <source>
        <dbReference type="PROSITE" id="PS51007"/>
    </source>
</evidence>
<evidence type="ECO:0000313" key="9">
    <source>
        <dbReference type="EMBL" id="QEZ48991.1"/>
    </source>
</evidence>
<dbReference type="Proteomes" id="UP000325743">
    <property type="component" value="Plasmid unnamed1"/>
</dbReference>
<dbReference type="GO" id="GO:0009055">
    <property type="term" value="F:electron transfer activity"/>
    <property type="evidence" value="ECO:0007669"/>
    <property type="project" value="InterPro"/>
</dbReference>
<evidence type="ECO:0000256" key="4">
    <source>
        <dbReference type="ARBA" id="ARBA00022982"/>
    </source>
</evidence>
<evidence type="ECO:0000256" key="7">
    <source>
        <dbReference type="SAM" id="SignalP"/>
    </source>
</evidence>
<gene>
    <name evidence="9" type="ORF">D2917_32595</name>
</gene>
<accession>A0A5P3VUP8</accession>
<proteinExistence type="predicted"/>
<dbReference type="Gene3D" id="1.10.760.10">
    <property type="entry name" value="Cytochrome c-like domain"/>
    <property type="match status" value="1"/>
</dbReference>
<evidence type="ECO:0000256" key="5">
    <source>
        <dbReference type="ARBA" id="ARBA00023004"/>
    </source>
</evidence>
<dbReference type="PANTHER" id="PTHR11961">
    <property type="entry name" value="CYTOCHROME C"/>
    <property type="match status" value="1"/>
</dbReference>
<evidence type="ECO:0000256" key="2">
    <source>
        <dbReference type="ARBA" id="ARBA00022617"/>
    </source>
</evidence>
<dbReference type="InterPro" id="IPR002327">
    <property type="entry name" value="Cyt_c_1A/1B"/>
</dbReference>
<keyword evidence="7" id="KW-0732">Signal</keyword>
<sequence>MLPGPTRPASAAVLAALAFSASARAEEDLVRGAQAARACMACHAFSPGRHMTGPSLAGVWGRKAGTAEGFVRYSDALKRSGLVWDKRNLDAWLKNPAALVPGNAMGFPGIADTRTRADLVSYLEAVSAGRVTVPDRGLPNLKVVDTASRVTTIRYCGDAYRLTTADQKTHIFWEFNLRFKTDGSADGPPAGEPVLVGTGMQGDRAAVVFARPEEISSFIRRQCP</sequence>
<dbReference type="GO" id="GO:0020037">
    <property type="term" value="F:heme binding"/>
    <property type="evidence" value="ECO:0007669"/>
    <property type="project" value="InterPro"/>
</dbReference>
<dbReference type="AlphaFoldDB" id="A0A5P3VUP8"/>
<keyword evidence="9" id="KW-0614">Plasmid</keyword>
<dbReference type="PRINTS" id="PR00604">
    <property type="entry name" value="CYTCHRMECIAB"/>
</dbReference>
<dbReference type="RefSeq" id="WP_151073223.1">
    <property type="nucleotide sequence ID" value="NZ_CP032520.1"/>
</dbReference>
<evidence type="ECO:0000256" key="1">
    <source>
        <dbReference type="ARBA" id="ARBA00022448"/>
    </source>
</evidence>
<dbReference type="PROSITE" id="PS51007">
    <property type="entry name" value="CYTC"/>
    <property type="match status" value="1"/>
</dbReference>
<feature type="domain" description="Cytochrome c" evidence="8">
    <location>
        <begin position="27"/>
        <end position="127"/>
    </location>
</feature>
<organism evidence="9 10">
    <name type="scientific">Cupriavidus oxalaticus</name>
    <dbReference type="NCBI Taxonomy" id="96344"/>
    <lineage>
        <taxon>Bacteria</taxon>
        <taxon>Pseudomonadati</taxon>
        <taxon>Pseudomonadota</taxon>
        <taxon>Betaproteobacteria</taxon>
        <taxon>Burkholderiales</taxon>
        <taxon>Burkholderiaceae</taxon>
        <taxon>Cupriavidus</taxon>
    </lineage>
</organism>
<evidence type="ECO:0000256" key="6">
    <source>
        <dbReference type="PROSITE-ProRule" id="PRU00433"/>
    </source>
</evidence>
<keyword evidence="2 6" id="KW-0349">Heme</keyword>
<dbReference type="EMBL" id="CP032520">
    <property type="protein sequence ID" value="QEZ48991.1"/>
    <property type="molecule type" value="Genomic_DNA"/>
</dbReference>
<dbReference type="GO" id="GO:0046872">
    <property type="term" value="F:metal ion binding"/>
    <property type="evidence" value="ECO:0007669"/>
    <property type="project" value="UniProtKB-KW"/>
</dbReference>
<geneLocation type="plasmid" evidence="9">
    <name>unnamed1</name>
</geneLocation>
<evidence type="ECO:0000313" key="10">
    <source>
        <dbReference type="Proteomes" id="UP000325743"/>
    </source>
</evidence>
<keyword evidence="1" id="KW-0813">Transport</keyword>
<feature type="chain" id="PRO_5024855447" evidence="7">
    <location>
        <begin position="26"/>
        <end position="224"/>
    </location>
</feature>
<keyword evidence="4" id="KW-0249">Electron transport</keyword>